<sequence>MTMTHFGGRAGEKHSAMTLSKVMLSITLLLWRHIYANVCDGFFEIPNSMLQGHVIDTITTTEEVCRMTCKSKSTCYSINYIRQKSRCELSGATHFAFPAHFTPGAAPGAYYAIVKPLTNCSNSLCSSGMACMMGEGGKAYRCVPETLPCINYPKAGGDRGHNFLAISCAIGDVISMARFDTYNDVDAGTKITDYINGLPGDVLVALTVVDEGSRYLSNEAKNAISTLGANNASLAFRETYAFVGYKGEPKPAWHSAMTLSKVMLSITLLLWRHIYANVCDGFFEIPNSMLQGHVIDTITTTEEVCRMTCKSNSTCYSINYIRQKSRCELSGATHFAFPAHFTPGAYYAIVKPLTNCSNNLCSSGMACMMREGGKAYRCGKI</sequence>
<dbReference type="PROSITE" id="PS50948">
    <property type="entry name" value="PAN"/>
    <property type="match status" value="2"/>
</dbReference>
<evidence type="ECO:0000313" key="8">
    <source>
        <dbReference type="EMBL" id="EDO38033.1"/>
    </source>
</evidence>
<dbReference type="Pfam" id="PF00024">
    <property type="entry name" value="PAN_1"/>
    <property type="match status" value="2"/>
</dbReference>
<evidence type="ECO:0000256" key="1">
    <source>
        <dbReference type="ARBA" id="ARBA00004613"/>
    </source>
</evidence>
<dbReference type="AlphaFoldDB" id="A7SE24"/>
<name>A7SE24_NEMVE</name>
<dbReference type="GO" id="GO:0005576">
    <property type="term" value="C:extracellular region"/>
    <property type="evidence" value="ECO:0007669"/>
    <property type="project" value="UniProtKB-SubCell"/>
</dbReference>
<evidence type="ECO:0000313" key="9">
    <source>
        <dbReference type="Proteomes" id="UP000001593"/>
    </source>
</evidence>
<dbReference type="eggNOG" id="ENOG502QW7Y">
    <property type="taxonomic scope" value="Eukaryota"/>
</dbReference>
<dbReference type="Pfam" id="PF15711">
    <property type="entry name" value="ILEI"/>
    <property type="match status" value="1"/>
</dbReference>
<dbReference type="Proteomes" id="UP000001593">
    <property type="component" value="Unassembled WGS sequence"/>
</dbReference>
<dbReference type="SMART" id="SM00473">
    <property type="entry name" value="PAN_AP"/>
    <property type="match status" value="2"/>
</dbReference>
<comment type="subcellular location">
    <subcellularLocation>
        <location evidence="1">Secreted</location>
    </subcellularLocation>
</comment>
<accession>A7SE24</accession>
<dbReference type="InterPro" id="IPR039477">
    <property type="entry name" value="ILEI/PANDER_dom"/>
</dbReference>
<reference evidence="8 9" key="1">
    <citation type="journal article" date="2007" name="Science">
        <title>Sea anemone genome reveals ancestral eumetazoan gene repertoire and genomic organization.</title>
        <authorList>
            <person name="Putnam N.H."/>
            <person name="Srivastava M."/>
            <person name="Hellsten U."/>
            <person name="Dirks B."/>
            <person name="Chapman J."/>
            <person name="Salamov A."/>
            <person name="Terry A."/>
            <person name="Shapiro H."/>
            <person name="Lindquist E."/>
            <person name="Kapitonov V.V."/>
            <person name="Jurka J."/>
            <person name="Genikhovich G."/>
            <person name="Grigoriev I.V."/>
            <person name="Lucas S.M."/>
            <person name="Steele R.E."/>
            <person name="Finnerty J.R."/>
            <person name="Technau U."/>
            <person name="Martindale M.Q."/>
            <person name="Rokhsar D.S."/>
        </authorList>
    </citation>
    <scope>NUCLEOTIDE SEQUENCE [LARGE SCALE GENOMIC DNA]</scope>
    <source>
        <strain evidence="9">CH2 X CH6</strain>
    </source>
</reference>
<evidence type="ECO:0000256" key="5">
    <source>
        <dbReference type="ARBA" id="ARBA00023157"/>
    </source>
</evidence>
<gene>
    <name evidence="8" type="ORF">NEMVEDRAFT_v1g244611</name>
</gene>
<evidence type="ECO:0000256" key="4">
    <source>
        <dbReference type="ARBA" id="ARBA00022729"/>
    </source>
</evidence>
<evidence type="ECO:0000256" key="6">
    <source>
        <dbReference type="SAM" id="SignalP"/>
    </source>
</evidence>
<dbReference type="InParanoid" id="A7SE24"/>
<dbReference type="EMBL" id="DS469634">
    <property type="protein sequence ID" value="EDO38033.1"/>
    <property type="molecule type" value="Genomic_DNA"/>
</dbReference>
<evidence type="ECO:0000256" key="3">
    <source>
        <dbReference type="ARBA" id="ARBA00022525"/>
    </source>
</evidence>
<feature type="domain" description="Apple" evidence="7">
    <location>
        <begin position="39"/>
        <end position="114"/>
    </location>
</feature>
<dbReference type="PANTHER" id="PTHR14592">
    <property type="entry name" value="UNCHARACTERIZED FAM3"/>
    <property type="match status" value="1"/>
</dbReference>
<proteinExistence type="inferred from homology"/>
<keyword evidence="5" id="KW-1015">Disulfide bond</keyword>
<organism evidence="8 9">
    <name type="scientific">Nematostella vectensis</name>
    <name type="common">Starlet sea anemone</name>
    <dbReference type="NCBI Taxonomy" id="45351"/>
    <lineage>
        <taxon>Eukaryota</taxon>
        <taxon>Metazoa</taxon>
        <taxon>Cnidaria</taxon>
        <taxon>Anthozoa</taxon>
        <taxon>Hexacorallia</taxon>
        <taxon>Actiniaria</taxon>
        <taxon>Edwardsiidae</taxon>
        <taxon>Nematostella</taxon>
    </lineage>
</organism>
<dbReference type="HOGENOM" id="CLU_726279_0_0_1"/>
<dbReference type="PhylomeDB" id="A7SE24"/>
<dbReference type="InterPro" id="IPR039220">
    <property type="entry name" value="FAM3"/>
</dbReference>
<feature type="domain" description="Apple" evidence="7">
    <location>
        <begin position="279"/>
        <end position="356"/>
    </location>
</feature>
<dbReference type="PROSITE" id="PS52031">
    <property type="entry name" value="GG_LECTIN"/>
    <property type="match status" value="1"/>
</dbReference>
<keyword evidence="9" id="KW-1185">Reference proteome</keyword>
<evidence type="ECO:0000256" key="2">
    <source>
        <dbReference type="ARBA" id="ARBA00010905"/>
    </source>
</evidence>
<keyword evidence="3" id="KW-0964">Secreted</keyword>
<evidence type="ECO:0000259" key="7">
    <source>
        <dbReference type="PROSITE" id="PS50948"/>
    </source>
</evidence>
<protein>
    <recommendedName>
        <fullName evidence="7">Apple domain-containing protein</fullName>
    </recommendedName>
</protein>
<dbReference type="InterPro" id="IPR003609">
    <property type="entry name" value="Pan_app"/>
</dbReference>
<dbReference type="SUPFAM" id="SSF57414">
    <property type="entry name" value="Hairpin loop containing domain-like"/>
    <property type="match status" value="2"/>
</dbReference>
<feature type="signal peptide" evidence="6">
    <location>
        <begin position="1"/>
        <end position="36"/>
    </location>
</feature>
<feature type="chain" id="PRO_5002715195" description="Apple domain-containing protein" evidence="6">
    <location>
        <begin position="37"/>
        <end position="381"/>
    </location>
</feature>
<comment type="similarity">
    <text evidence="2">Belongs to the FAM3 family.</text>
</comment>
<keyword evidence="4 6" id="KW-0732">Signal</keyword>